<evidence type="ECO:0000256" key="3">
    <source>
        <dbReference type="ARBA" id="ARBA00022679"/>
    </source>
</evidence>
<dbReference type="InterPro" id="IPR038709">
    <property type="entry name" value="RpoN_core-bd_sf"/>
</dbReference>
<evidence type="ECO:0000256" key="10">
    <source>
        <dbReference type="SAM" id="Coils"/>
    </source>
</evidence>
<reference evidence="13 15" key="1">
    <citation type="submission" date="2019-03" db="EMBL/GenBank/DDBJ databases">
        <title>Genomic Encyclopedia of Type Strains, Phase IV (KMG-IV): sequencing the most valuable type-strain genomes for metagenomic binning, comparative biology and taxonomic classification.</title>
        <authorList>
            <person name="Goeker M."/>
        </authorList>
    </citation>
    <scope>NUCLEOTIDE SEQUENCE [LARGE SCALE GENOMIC DNA]</scope>
    <source>
        <strain evidence="13 15">DSM 17474</strain>
    </source>
</reference>
<dbReference type="GO" id="GO:0003677">
    <property type="term" value="F:DNA binding"/>
    <property type="evidence" value="ECO:0007669"/>
    <property type="project" value="UniProtKB-KW"/>
</dbReference>
<dbReference type="Pfam" id="PF04552">
    <property type="entry name" value="Sigma54_DBD"/>
    <property type="match status" value="1"/>
</dbReference>
<comment type="function">
    <text evidence="9">Sigma factors are initiation factors that promote the attachment of RNA polymerase to specific initiation sites and are then released.</text>
</comment>
<dbReference type="EMBL" id="CP091507">
    <property type="protein sequence ID" value="UOO80682.1"/>
    <property type="molecule type" value="Genomic_DNA"/>
</dbReference>
<dbReference type="GO" id="GO:0006352">
    <property type="term" value="P:DNA-templated transcription initiation"/>
    <property type="evidence" value="ECO:0007669"/>
    <property type="project" value="InterPro"/>
</dbReference>
<dbReference type="GO" id="GO:0000428">
    <property type="term" value="C:DNA-directed RNA polymerase complex"/>
    <property type="evidence" value="ECO:0007669"/>
    <property type="project" value="UniProtKB-KW"/>
</dbReference>
<sequence length="450" mass="50687">MSGQNFQLKLKQTQQLSQGLQQSLRVLQMSGLELEHEVEEWLQDNPLLERSEAPEGSPEPERISAAISKTGQVGGDDAEDIWATIAAEEDFLSYLHNQVCEHPLSREEAARVHILIDSLDEQGYLTDSLADIIEHTPLEWMLDEEDMQEALDRLQTFDPPGVAAATLNESLLLQLQRLSASPERRCAAKIIMQHLEELGKSRTQNQQKLKRKLPDFEADIIEAALSLIATLNPYPAYGFATAEPTAYVQPDVWVREYAGGWRVIGNEKAWPHVRLNHEYCALLKESRNVGQVWKDKLSEARQKIDSLEHRKSTVLRLAEYIVERQEDFFIFGEIGLTPMLLKEAAAELGVAESTVSRAVNHKYLACPRGVFALRYFFTQAVDAGEDGEGTSQSAVKAILAQLISDENKQKPYSDEALSRLLQQQGIDIARRTVAKYREALNIPPAHQRKP</sequence>
<dbReference type="GO" id="GO:0001216">
    <property type="term" value="F:DNA-binding transcription activator activity"/>
    <property type="evidence" value="ECO:0007669"/>
    <property type="project" value="InterPro"/>
</dbReference>
<evidence type="ECO:0000256" key="7">
    <source>
        <dbReference type="ARBA" id="ARBA00023125"/>
    </source>
</evidence>
<evidence type="ECO:0000256" key="5">
    <source>
        <dbReference type="ARBA" id="ARBA00023015"/>
    </source>
</evidence>
<evidence type="ECO:0000256" key="1">
    <source>
        <dbReference type="ARBA" id="ARBA00008798"/>
    </source>
</evidence>
<dbReference type="InterPro" id="IPR007046">
    <property type="entry name" value="RNA_pol_sigma_54_core-bd"/>
</dbReference>
<name>A0AAE9GYH3_9NEIS</name>
<evidence type="ECO:0000256" key="4">
    <source>
        <dbReference type="ARBA" id="ARBA00022695"/>
    </source>
</evidence>
<keyword evidence="7 9" id="KW-0238">DNA-binding</keyword>
<keyword evidence="2 9" id="KW-0240">DNA-directed RNA polymerase</keyword>
<keyword evidence="8 9" id="KW-0804">Transcription</keyword>
<dbReference type="InterPro" id="IPR007634">
    <property type="entry name" value="RNA_pol_sigma_54_DNA-bd"/>
</dbReference>
<proteinExistence type="inferred from homology"/>
<keyword evidence="4 9" id="KW-0548">Nucleotidyltransferase</keyword>
<dbReference type="EMBL" id="SLXE01000023">
    <property type="protein sequence ID" value="TCP02729.1"/>
    <property type="molecule type" value="Genomic_DNA"/>
</dbReference>
<dbReference type="PIRSF" id="PIRSF000774">
    <property type="entry name" value="RpoN"/>
    <property type="match status" value="1"/>
</dbReference>
<dbReference type="PANTHER" id="PTHR32248:SF4">
    <property type="entry name" value="RNA POLYMERASE SIGMA-54 FACTOR"/>
    <property type="match status" value="1"/>
</dbReference>
<feature type="coiled-coil region" evidence="10">
    <location>
        <begin position="290"/>
        <end position="317"/>
    </location>
</feature>
<dbReference type="RefSeq" id="WP_132954372.1">
    <property type="nucleotide sequence ID" value="NZ_CP091507.1"/>
</dbReference>
<feature type="domain" description="RNA polymerase sigma factor 54 DNA-binding" evidence="11">
    <location>
        <begin position="293"/>
        <end position="449"/>
    </location>
</feature>
<dbReference type="GO" id="GO:0016779">
    <property type="term" value="F:nucleotidyltransferase activity"/>
    <property type="evidence" value="ECO:0007669"/>
    <property type="project" value="UniProtKB-KW"/>
</dbReference>
<feature type="domain" description="RNA polymerase sigma factor 54 core-binding" evidence="12">
    <location>
        <begin position="84"/>
        <end position="279"/>
    </location>
</feature>
<dbReference type="AlphaFoldDB" id="A0AAE9GYH3"/>
<dbReference type="Pfam" id="PF00309">
    <property type="entry name" value="Sigma54_AID"/>
    <property type="match status" value="1"/>
</dbReference>
<dbReference type="GO" id="GO:0016987">
    <property type="term" value="F:sigma factor activity"/>
    <property type="evidence" value="ECO:0007669"/>
    <property type="project" value="UniProtKB-KW"/>
</dbReference>
<dbReference type="Gene3D" id="1.10.10.60">
    <property type="entry name" value="Homeodomain-like"/>
    <property type="match status" value="1"/>
</dbReference>
<organism evidence="14 16">
    <name type="scientific">Uruburuella suis</name>
    <dbReference type="NCBI Taxonomy" id="252130"/>
    <lineage>
        <taxon>Bacteria</taxon>
        <taxon>Pseudomonadati</taxon>
        <taxon>Pseudomonadota</taxon>
        <taxon>Betaproteobacteria</taxon>
        <taxon>Neisseriales</taxon>
        <taxon>Neisseriaceae</taxon>
        <taxon>Uruburuella</taxon>
    </lineage>
</organism>
<dbReference type="PANTHER" id="PTHR32248">
    <property type="entry name" value="RNA POLYMERASE SIGMA-54 FACTOR"/>
    <property type="match status" value="1"/>
</dbReference>
<evidence type="ECO:0000256" key="2">
    <source>
        <dbReference type="ARBA" id="ARBA00022478"/>
    </source>
</evidence>
<evidence type="ECO:0000256" key="6">
    <source>
        <dbReference type="ARBA" id="ARBA00023082"/>
    </source>
</evidence>
<accession>A0AAE9GYH3</accession>
<keyword evidence="10" id="KW-0175">Coiled coil</keyword>
<dbReference type="PROSITE" id="PS50044">
    <property type="entry name" value="SIGMA54_3"/>
    <property type="match status" value="1"/>
</dbReference>
<reference evidence="14" key="3">
    <citation type="journal article" date="2022" name="Res Sq">
        <title>Evolution of multicellular longitudinally dividing oral cavity symbionts (Neisseriaceae).</title>
        <authorList>
            <person name="Nyongesa S."/>
            <person name="Weber P."/>
            <person name="Bernet E."/>
            <person name="Pullido F."/>
            <person name="Nieckarz M."/>
            <person name="Delaby M."/>
            <person name="Nieves C."/>
            <person name="Viehboeck T."/>
            <person name="Krause N."/>
            <person name="Rivera-Millot A."/>
            <person name="Nakamura A."/>
            <person name="Vischer N."/>
            <person name="VanNieuwenhze M."/>
            <person name="Brun Y."/>
            <person name="Cava F."/>
            <person name="Bulgheresi S."/>
            <person name="Veyrier F."/>
        </authorList>
    </citation>
    <scope>NUCLEOTIDE SEQUENCE</scope>
    <source>
        <strain evidence="14">1258/02</strain>
    </source>
</reference>
<evidence type="ECO:0000259" key="11">
    <source>
        <dbReference type="Pfam" id="PF04552"/>
    </source>
</evidence>
<comment type="similarity">
    <text evidence="1 9">Belongs to the sigma-54 factor family.</text>
</comment>
<dbReference type="NCBIfam" id="TIGR02395">
    <property type="entry name" value="rpoN_sigma"/>
    <property type="match status" value="1"/>
</dbReference>
<keyword evidence="5 9" id="KW-0805">Transcription regulation</keyword>
<evidence type="ECO:0000313" key="13">
    <source>
        <dbReference type="EMBL" id="TCP02729.1"/>
    </source>
</evidence>
<evidence type="ECO:0000313" key="14">
    <source>
        <dbReference type="EMBL" id="UOO80682.1"/>
    </source>
</evidence>
<reference evidence="14" key="2">
    <citation type="submission" date="2021-12" db="EMBL/GenBank/DDBJ databases">
        <authorList>
            <person name="Veyrier F.J."/>
        </authorList>
    </citation>
    <scope>NUCLEOTIDE SEQUENCE</scope>
    <source>
        <strain evidence="14">1258/02</strain>
    </source>
</reference>
<evidence type="ECO:0000313" key="16">
    <source>
        <dbReference type="Proteomes" id="UP000829756"/>
    </source>
</evidence>
<keyword evidence="3 9" id="KW-0808">Transferase</keyword>
<dbReference type="Gene3D" id="1.10.10.1330">
    <property type="entry name" value="RNA polymerase sigma-54 factor, core-binding domain"/>
    <property type="match status" value="1"/>
</dbReference>
<dbReference type="Pfam" id="PF04963">
    <property type="entry name" value="Sigma54_CBD"/>
    <property type="match status" value="1"/>
</dbReference>
<evidence type="ECO:0000313" key="15">
    <source>
        <dbReference type="Proteomes" id="UP000294721"/>
    </source>
</evidence>
<dbReference type="PRINTS" id="PR00045">
    <property type="entry name" value="SIGMA54FCT"/>
</dbReference>
<dbReference type="Proteomes" id="UP000829756">
    <property type="component" value="Chromosome"/>
</dbReference>
<keyword evidence="6 9" id="KW-0731">Sigma factor</keyword>
<dbReference type="InterPro" id="IPR000394">
    <property type="entry name" value="RNA_pol_sigma_54"/>
</dbReference>
<dbReference type="PROSITE" id="PS00718">
    <property type="entry name" value="SIGMA54_2"/>
    <property type="match status" value="1"/>
</dbReference>
<protein>
    <recommendedName>
        <fullName evidence="9">RNA polymerase sigma-54 factor</fullName>
    </recommendedName>
</protein>
<dbReference type="KEGG" id="usu:LVJ78_10605"/>
<evidence type="ECO:0000259" key="12">
    <source>
        <dbReference type="Pfam" id="PF04963"/>
    </source>
</evidence>
<gene>
    <name evidence="14" type="primary">rpoN</name>
    <name evidence="13" type="ORF">EV680_12324</name>
    <name evidence="14" type="ORF">LVJ78_10605</name>
</gene>
<evidence type="ECO:0000256" key="8">
    <source>
        <dbReference type="ARBA" id="ARBA00023163"/>
    </source>
</evidence>
<evidence type="ECO:0000256" key="9">
    <source>
        <dbReference type="PIRNR" id="PIRNR000774"/>
    </source>
</evidence>
<dbReference type="Proteomes" id="UP000294721">
    <property type="component" value="Unassembled WGS sequence"/>
</dbReference>
<keyword evidence="15" id="KW-1185">Reference proteome</keyword>